<proteinExistence type="predicted"/>
<organism evidence="1">
    <name type="scientific">hydrothermal vent metagenome</name>
    <dbReference type="NCBI Taxonomy" id="652676"/>
    <lineage>
        <taxon>unclassified sequences</taxon>
        <taxon>metagenomes</taxon>
        <taxon>ecological metagenomes</taxon>
    </lineage>
</organism>
<sequence>MITRILSIALAFSLLYGALCSSTVSASGAPKSSPFSLEIEDGIDDDVDGTESLEETLAVGQIASVKKKLRLLFKLNSFTMSSIDSLCSDYDASRAPPVCDRSN</sequence>
<dbReference type="AlphaFoldDB" id="A0A3B1DZZ0"/>
<name>A0A3B1DZZ0_9ZZZZ</name>
<evidence type="ECO:0000313" key="1">
    <source>
        <dbReference type="EMBL" id="VAX42048.1"/>
    </source>
</evidence>
<accession>A0A3B1DZZ0</accession>
<dbReference type="EMBL" id="UOGL01000615">
    <property type="protein sequence ID" value="VAX42048.1"/>
    <property type="molecule type" value="Genomic_DNA"/>
</dbReference>
<gene>
    <name evidence="1" type="ORF">MNBD_PLANCTO02-757</name>
</gene>
<protein>
    <submittedName>
        <fullName evidence="1">Uncharacterized protein</fullName>
    </submittedName>
</protein>
<reference evidence="1" key="1">
    <citation type="submission" date="2018-06" db="EMBL/GenBank/DDBJ databases">
        <authorList>
            <person name="Zhirakovskaya E."/>
        </authorList>
    </citation>
    <scope>NUCLEOTIDE SEQUENCE</scope>
</reference>